<feature type="region of interest" description="Disordered" evidence="1">
    <location>
        <begin position="142"/>
        <end position="183"/>
    </location>
</feature>
<name>A0A386WU52_9ACTN</name>
<dbReference type="Pfam" id="PF05593">
    <property type="entry name" value="RHS_repeat"/>
    <property type="match status" value="2"/>
</dbReference>
<dbReference type="KEGG" id="mtua:CSH63_21510"/>
<proteinExistence type="predicted"/>
<evidence type="ECO:0000256" key="1">
    <source>
        <dbReference type="SAM" id="MobiDB-lite"/>
    </source>
</evidence>
<gene>
    <name evidence="2" type="ORF">CSH63_21510</name>
</gene>
<dbReference type="RefSeq" id="WP_120571822.1">
    <property type="nucleotide sequence ID" value="NZ_CP024087.1"/>
</dbReference>
<dbReference type="InterPro" id="IPR031325">
    <property type="entry name" value="RHS_repeat"/>
</dbReference>
<dbReference type="Proteomes" id="UP000267804">
    <property type="component" value="Chromosome"/>
</dbReference>
<evidence type="ECO:0000313" key="2">
    <source>
        <dbReference type="EMBL" id="AYF29994.1"/>
    </source>
</evidence>
<evidence type="ECO:0000313" key="3">
    <source>
        <dbReference type="Proteomes" id="UP000267804"/>
    </source>
</evidence>
<dbReference type="EMBL" id="CP024087">
    <property type="protein sequence ID" value="AYF29994.1"/>
    <property type="molecule type" value="Genomic_DNA"/>
</dbReference>
<dbReference type="InterPro" id="IPR006530">
    <property type="entry name" value="YD"/>
</dbReference>
<dbReference type="Gene3D" id="2.180.10.10">
    <property type="entry name" value="RHS repeat-associated core"/>
    <property type="match status" value="1"/>
</dbReference>
<evidence type="ECO:0008006" key="4">
    <source>
        <dbReference type="Google" id="ProtNLM"/>
    </source>
</evidence>
<organism evidence="2 3">
    <name type="scientific">Micromonospora tulbaghiae</name>
    <dbReference type="NCBI Taxonomy" id="479978"/>
    <lineage>
        <taxon>Bacteria</taxon>
        <taxon>Bacillati</taxon>
        <taxon>Actinomycetota</taxon>
        <taxon>Actinomycetes</taxon>
        <taxon>Micromonosporales</taxon>
        <taxon>Micromonosporaceae</taxon>
        <taxon>Micromonospora</taxon>
    </lineage>
</organism>
<dbReference type="NCBIfam" id="TIGR01643">
    <property type="entry name" value="YD_repeat_2x"/>
    <property type="match status" value="3"/>
</dbReference>
<accession>A0A386WU52</accession>
<protein>
    <recommendedName>
        <fullName evidence="4">YD repeat-containing protein</fullName>
    </recommendedName>
</protein>
<dbReference type="AlphaFoldDB" id="A0A386WU52"/>
<sequence>MALTTVNQEKLTLDSAGYLASWKDRSGMGLSFSCTNSKLTGVTDGAGRTDTFAYDATSGRLNRVTLADGRYLTYTYDTGKRLATVRDLNGGVTKYTYDASQRLNSITDPRNKLVMQTTYDSSGRAIQQTDATGQTTQLTWGSSVANFPDNNGGIWTGDERPKPEPADPTTSADRPSDVGVLTF</sequence>
<reference evidence="2 3" key="1">
    <citation type="submission" date="2017-10" db="EMBL/GenBank/DDBJ databases">
        <title>Integration of genomic and chemical information greatly accelerates assignment of the full stereostructure of myelolactone, a potent inhibitor of myeloma from a marine-derived Micromonospora.</title>
        <authorList>
            <person name="Kim M.C."/>
            <person name="Machado H."/>
            <person name="Jensen P.R."/>
            <person name="Fenical W."/>
        </authorList>
    </citation>
    <scope>NUCLEOTIDE SEQUENCE [LARGE SCALE GENOMIC DNA]</scope>
    <source>
        <strain evidence="2 3">CNY-010</strain>
    </source>
</reference>